<gene>
    <name evidence="1" type="ORF">g.46874</name>
</gene>
<dbReference type="EMBL" id="GECZ01026531">
    <property type="protein sequence ID" value="JAS43238.1"/>
    <property type="molecule type" value="Transcribed_RNA"/>
</dbReference>
<sequence length="136" mass="15317">FLQASISQKFWILSARSIIRSRVFKCIRCFRCRPQLITQKMGELPPTRVTQALKAFHNSGTDFLGPFLIKPNNLRRTSPVKMYICVFICLSVKAVHLEVVSSLSTEAFIAALTRFTARRGLCAHLYSDCGTNYVGA</sequence>
<dbReference type="InterPro" id="IPR036397">
    <property type="entry name" value="RNaseH_sf"/>
</dbReference>
<dbReference type="PANTHER" id="PTHR47331:SF1">
    <property type="entry name" value="GAG-LIKE PROTEIN"/>
    <property type="match status" value="1"/>
</dbReference>
<dbReference type="Gene3D" id="3.30.420.10">
    <property type="entry name" value="Ribonuclease H-like superfamily/Ribonuclease H"/>
    <property type="match status" value="1"/>
</dbReference>
<organism evidence="1">
    <name type="scientific">Cuerna arida</name>
    <dbReference type="NCBI Taxonomy" id="1464854"/>
    <lineage>
        <taxon>Eukaryota</taxon>
        <taxon>Metazoa</taxon>
        <taxon>Ecdysozoa</taxon>
        <taxon>Arthropoda</taxon>
        <taxon>Hexapoda</taxon>
        <taxon>Insecta</taxon>
        <taxon>Pterygota</taxon>
        <taxon>Neoptera</taxon>
        <taxon>Paraneoptera</taxon>
        <taxon>Hemiptera</taxon>
        <taxon>Auchenorrhyncha</taxon>
        <taxon>Membracoidea</taxon>
        <taxon>Cicadellidae</taxon>
        <taxon>Cicadellinae</taxon>
        <taxon>Proconiini</taxon>
        <taxon>Cuerna</taxon>
    </lineage>
</organism>
<dbReference type="PANTHER" id="PTHR47331">
    <property type="entry name" value="PHD-TYPE DOMAIN-CONTAINING PROTEIN"/>
    <property type="match status" value="1"/>
</dbReference>
<dbReference type="GO" id="GO:0003676">
    <property type="term" value="F:nucleic acid binding"/>
    <property type="evidence" value="ECO:0007669"/>
    <property type="project" value="InterPro"/>
</dbReference>
<dbReference type="AlphaFoldDB" id="A0A1B6EZ96"/>
<evidence type="ECO:0000313" key="1">
    <source>
        <dbReference type="EMBL" id="JAS43238.1"/>
    </source>
</evidence>
<dbReference type="SUPFAM" id="SSF53098">
    <property type="entry name" value="Ribonuclease H-like"/>
    <property type="match status" value="1"/>
</dbReference>
<name>A0A1B6EZ96_9HEMI</name>
<evidence type="ECO:0008006" key="2">
    <source>
        <dbReference type="Google" id="ProtNLM"/>
    </source>
</evidence>
<feature type="non-terminal residue" evidence="1">
    <location>
        <position position="136"/>
    </location>
</feature>
<feature type="non-terminal residue" evidence="1">
    <location>
        <position position="1"/>
    </location>
</feature>
<proteinExistence type="predicted"/>
<accession>A0A1B6EZ96</accession>
<dbReference type="InterPro" id="IPR012337">
    <property type="entry name" value="RNaseH-like_sf"/>
</dbReference>
<protein>
    <recommendedName>
        <fullName evidence="2">Integrase catalytic domain-containing protein</fullName>
    </recommendedName>
</protein>
<reference evidence="1" key="1">
    <citation type="submission" date="2015-11" db="EMBL/GenBank/DDBJ databases">
        <title>De novo transcriptome assembly of four potential Pierce s Disease insect vectors from Arizona vineyards.</title>
        <authorList>
            <person name="Tassone E.E."/>
        </authorList>
    </citation>
    <scope>NUCLEOTIDE SEQUENCE</scope>
</reference>